<name>A0A9N8E6T0_9STRA</name>
<feature type="compositionally biased region" description="Polar residues" evidence="1">
    <location>
        <begin position="682"/>
        <end position="692"/>
    </location>
</feature>
<dbReference type="InterPro" id="IPR008757">
    <property type="entry name" value="Peptidase_M6-like_domain"/>
</dbReference>
<keyword evidence="2" id="KW-1133">Transmembrane helix</keyword>
<dbReference type="PANTHER" id="PTHR41775">
    <property type="entry name" value="SECRETED PROTEIN-RELATED"/>
    <property type="match status" value="1"/>
</dbReference>
<dbReference type="AlphaFoldDB" id="A0A9N8E6T0"/>
<dbReference type="GO" id="GO:0006508">
    <property type="term" value="P:proteolysis"/>
    <property type="evidence" value="ECO:0007669"/>
    <property type="project" value="InterPro"/>
</dbReference>
<keyword evidence="2" id="KW-0812">Transmembrane</keyword>
<feature type="compositionally biased region" description="Low complexity" evidence="1">
    <location>
        <begin position="625"/>
        <end position="646"/>
    </location>
</feature>
<sequence>MMSPPDKQQTMKEFPGDDEKERSTMNAKHCLFSPSRCHHPSRVTVNFYVVFLILVCLPLLAVGLQEGTGNDMTAQRQYNSTSTTSTYIPRHISSELCHSLGETDCRHADASMAIQHGHYNKEQRRRQLEPNLSYDTNVLVLLMQFTDHTDRSVPPPYEYQLLLNLRVSKYLELNSYGAVNVWFDVIPWHVTDNTELHYSFEQSGRNIELQNAFHPLLNELYDTQQMDFSPYDKNGDGVIDNLLIIHSGYPAEVGGIDCKNSRPVHQRIWSHALADVSKYNWVSSDGAMRTNAYTFAAGLHDVCGSAPCKTGVVTHEFFHAFSDIPDLYDTSLNDEGALKLQGRGGVGSLDIMANPYGVNGDDEDFPSHLSPWTKIQMGWMAPTNANAQVDPATGKGTFTLRPSELYPDVLKITMENFMGREYFLLENRQRKFFDVKLFGTGVAIYHVDESSDGQNNRGFPGQSQWPTNGNHYKVAVVQKDGQYHLEHAENRGDANDFFNVGDTLGPNDADGRTWPNTDTYGLWSSVFPTGIVIEVTGKNGLDMEVTVTIPNELQGAAAPMKEQEPLPEVDNTDVLSGKYEAAWFLEDRNVGRDDEEQQGNDEAAGGDVGVGFVERPPERDEETTDAQSTGDSDGSDTATTDGTADGEPPGVLFSSNQKEPGADANEMQEEEDEDFVDAVPSKETSTSSNATEGISVGTSNATAEAVTANTATSDGTSGETNDAAGTTTSSLEDDMEELFPNLFVNSTAKEEDGADDEGGTAAPTATINASREPTSSPSHEPTVDGTHVDEVEILPIIDVLSPFTSAACCFGSSTLLRAGTILLVAFLWLG</sequence>
<feature type="compositionally biased region" description="Polar residues" evidence="1">
    <location>
        <begin position="714"/>
        <end position="729"/>
    </location>
</feature>
<gene>
    <name evidence="4" type="ORF">SEMRO_735_G194950.1</name>
</gene>
<dbReference type="Pfam" id="PF05547">
    <property type="entry name" value="Peptidase_M6"/>
    <property type="match status" value="1"/>
</dbReference>
<feature type="transmembrane region" description="Helical" evidence="2">
    <location>
        <begin position="45"/>
        <end position="64"/>
    </location>
</feature>
<dbReference type="Proteomes" id="UP001153069">
    <property type="component" value="Unassembled WGS sequence"/>
</dbReference>
<protein>
    <submittedName>
        <fullName evidence="4">Immune inhibitor A peptidase M6</fullName>
    </submittedName>
</protein>
<accession>A0A9N8E6T0</accession>
<evidence type="ECO:0000256" key="2">
    <source>
        <dbReference type="SAM" id="Phobius"/>
    </source>
</evidence>
<dbReference type="OrthoDB" id="44342at2759"/>
<feature type="region of interest" description="Disordered" evidence="1">
    <location>
        <begin position="1"/>
        <end position="22"/>
    </location>
</feature>
<proteinExistence type="predicted"/>
<evidence type="ECO:0000256" key="1">
    <source>
        <dbReference type="SAM" id="MobiDB-lite"/>
    </source>
</evidence>
<feature type="compositionally biased region" description="Polar residues" evidence="1">
    <location>
        <begin position="763"/>
        <end position="779"/>
    </location>
</feature>
<dbReference type="GO" id="GO:0008233">
    <property type="term" value="F:peptidase activity"/>
    <property type="evidence" value="ECO:0007669"/>
    <property type="project" value="InterPro"/>
</dbReference>
<feature type="compositionally biased region" description="Low complexity" evidence="1">
    <location>
        <begin position="698"/>
        <end position="713"/>
    </location>
</feature>
<reference evidence="4" key="1">
    <citation type="submission" date="2020-06" db="EMBL/GenBank/DDBJ databases">
        <authorList>
            <consortium name="Plant Systems Biology data submission"/>
        </authorList>
    </citation>
    <scope>NUCLEOTIDE SEQUENCE</scope>
    <source>
        <strain evidence="4">D6</strain>
    </source>
</reference>
<evidence type="ECO:0000313" key="5">
    <source>
        <dbReference type="Proteomes" id="UP001153069"/>
    </source>
</evidence>
<keyword evidence="2" id="KW-0472">Membrane</keyword>
<dbReference type="PANTHER" id="PTHR41775:SF1">
    <property type="entry name" value="PEPTIDASE M6-LIKE DOMAIN-CONTAINING PROTEIN"/>
    <property type="match status" value="1"/>
</dbReference>
<feature type="compositionally biased region" description="Acidic residues" evidence="1">
    <location>
        <begin position="666"/>
        <end position="676"/>
    </location>
</feature>
<keyword evidence="5" id="KW-1185">Reference proteome</keyword>
<feature type="domain" description="Peptidase M6-like" evidence="3">
    <location>
        <begin position="169"/>
        <end position="335"/>
    </location>
</feature>
<feature type="region of interest" description="Disordered" evidence="1">
    <location>
        <begin position="749"/>
        <end position="784"/>
    </location>
</feature>
<evidence type="ECO:0000313" key="4">
    <source>
        <dbReference type="EMBL" id="CAB9515751.1"/>
    </source>
</evidence>
<evidence type="ECO:0000259" key="3">
    <source>
        <dbReference type="Pfam" id="PF05547"/>
    </source>
</evidence>
<comment type="caution">
    <text evidence="4">The sequence shown here is derived from an EMBL/GenBank/DDBJ whole genome shotgun (WGS) entry which is preliminary data.</text>
</comment>
<dbReference type="EMBL" id="CAICTM010000734">
    <property type="protein sequence ID" value="CAB9515751.1"/>
    <property type="molecule type" value="Genomic_DNA"/>
</dbReference>
<organism evidence="4 5">
    <name type="scientific">Seminavis robusta</name>
    <dbReference type="NCBI Taxonomy" id="568900"/>
    <lineage>
        <taxon>Eukaryota</taxon>
        <taxon>Sar</taxon>
        <taxon>Stramenopiles</taxon>
        <taxon>Ochrophyta</taxon>
        <taxon>Bacillariophyta</taxon>
        <taxon>Bacillariophyceae</taxon>
        <taxon>Bacillariophycidae</taxon>
        <taxon>Naviculales</taxon>
        <taxon>Naviculaceae</taxon>
        <taxon>Seminavis</taxon>
    </lineage>
</organism>
<feature type="region of interest" description="Disordered" evidence="1">
    <location>
        <begin position="589"/>
        <end position="729"/>
    </location>
</feature>